<accession>A0A3P6D4Y7</accession>
<reference evidence="1" key="1">
    <citation type="submission" date="2018-11" db="EMBL/GenBank/DDBJ databases">
        <authorList>
            <consortium name="Genoscope - CEA"/>
            <person name="William W."/>
        </authorList>
    </citation>
    <scope>NUCLEOTIDE SEQUENCE</scope>
</reference>
<dbReference type="EMBL" id="LR031677">
    <property type="protein sequence ID" value="VDD26177.1"/>
    <property type="molecule type" value="Genomic_DNA"/>
</dbReference>
<name>A0A3P6D4Y7_BRACM</name>
<proteinExistence type="predicted"/>
<sequence>MQQVGGETILNCWDKKNKAADLVSRAAIRARCHYVNKKKARRHVNKLVYYRKKKDFISLGT</sequence>
<organism evidence="1">
    <name type="scientific">Brassica campestris</name>
    <name type="common">Field mustard</name>
    <dbReference type="NCBI Taxonomy" id="3711"/>
    <lineage>
        <taxon>Eukaryota</taxon>
        <taxon>Viridiplantae</taxon>
        <taxon>Streptophyta</taxon>
        <taxon>Embryophyta</taxon>
        <taxon>Tracheophyta</taxon>
        <taxon>Spermatophyta</taxon>
        <taxon>Magnoliopsida</taxon>
        <taxon>eudicotyledons</taxon>
        <taxon>Gunneridae</taxon>
        <taxon>Pentapetalae</taxon>
        <taxon>rosids</taxon>
        <taxon>malvids</taxon>
        <taxon>Brassicales</taxon>
        <taxon>Brassicaceae</taxon>
        <taxon>Brassiceae</taxon>
        <taxon>Brassica</taxon>
    </lineage>
</organism>
<dbReference type="AlphaFoldDB" id="A0A3P6D4Y7"/>
<gene>
    <name evidence="1" type="ORF">BRASC140T45597Z</name>
</gene>
<evidence type="ECO:0000313" key="1">
    <source>
        <dbReference type="EMBL" id="VDD26177.1"/>
    </source>
</evidence>
<protein>
    <submittedName>
        <fullName evidence="1">Uncharacterized protein</fullName>
    </submittedName>
</protein>